<name>A0ABP8WFF6_9MICO</name>
<dbReference type="Proteomes" id="UP001500843">
    <property type="component" value="Unassembled WGS sequence"/>
</dbReference>
<keyword evidence="5" id="KW-1185">Reference proteome</keyword>
<proteinExistence type="predicted"/>
<evidence type="ECO:0000313" key="5">
    <source>
        <dbReference type="Proteomes" id="UP001500843"/>
    </source>
</evidence>
<feature type="domain" description="FAD-binding PCMH-type" evidence="3">
    <location>
        <begin position="1"/>
        <end position="166"/>
    </location>
</feature>
<dbReference type="InterPro" id="IPR036318">
    <property type="entry name" value="FAD-bd_PCMH-like_sf"/>
</dbReference>
<dbReference type="PROSITE" id="PS51387">
    <property type="entry name" value="FAD_PCMH"/>
    <property type="match status" value="1"/>
</dbReference>
<dbReference type="Pfam" id="PF01565">
    <property type="entry name" value="FAD_binding_4"/>
    <property type="match status" value="1"/>
</dbReference>
<dbReference type="SUPFAM" id="SSF56176">
    <property type="entry name" value="FAD-binding/transporter-associated domain-like"/>
    <property type="match status" value="1"/>
</dbReference>
<dbReference type="InterPro" id="IPR006094">
    <property type="entry name" value="Oxid_FAD_bind_N"/>
</dbReference>
<keyword evidence="1" id="KW-0285">Flavoprotein</keyword>
<keyword evidence="2" id="KW-0274">FAD</keyword>
<evidence type="ECO:0000256" key="2">
    <source>
        <dbReference type="ARBA" id="ARBA00022827"/>
    </source>
</evidence>
<evidence type="ECO:0000313" key="4">
    <source>
        <dbReference type="EMBL" id="GAA4688389.1"/>
    </source>
</evidence>
<gene>
    <name evidence="4" type="ORF">GCM10023198_03470</name>
</gene>
<dbReference type="InterPro" id="IPR016164">
    <property type="entry name" value="FAD-linked_Oxase-like_C"/>
</dbReference>
<sequence length="422" mass="44411">MIVRSHGEVRGGGTLRVVSSGFNWGLGSASGPVPDQTLLNLSGLSEIRTVDVERGFAVVEAGVTQQQLCAALAGSGRFLNCTASSPYTSVVGNMMDRGVGLRSQRTEDLFGLEVVTAAGEVGSVGWWPPASGLAPNRYGLGPSSVQLFPQSTLGIATAGVVRLLPTPEVTTVLTFTVPESGYDELIETLRGVVRDRLTDAVVKVYDSDSSDLYGGLPTITGHVCVDGSAAVVAAKRSEVTNRLAAIGAGILSDAQLAEDPLAVAVADLYRGDVSRSESIVQASLGAPTHEADELGRGWIFVLPFVPFTVRDLRRARAVVQSIPAEHGVQVGTTVNVLGYDVVDLVIAIRFDRTSADATGSAHQALELLYRDLTTAGYPPYRLDTSHRRSDVLPDPDLNAVIAAHLKEVLDPAGLLGPSRYLA</sequence>
<dbReference type="Gene3D" id="3.30.465.10">
    <property type="match status" value="1"/>
</dbReference>
<reference evidence="5" key="1">
    <citation type="journal article" date="2019" name="Int. J. Syst. Evol. Microbiol.">
        <title>The Global Catalogue of Microorganisms (GCM) 10K type strain sequencing project: providing services to taxonomists for standard genome sequencing and annotation.</title>
        <authorList>
            <consortium name="The Broad Institute Genomics Platform"/>
            <consortium name="The Broad Institute Genome Sequencing Center for Infectious Disease"/>
            <person name="Wu L."/>
            <person name="Ma J."/>
        </authorList>
    </citation>
    <scope>NUCLEOTIDE SEQUENCE [LARGE SCALE GENOMIC DNA]</scope>
    <source>
        <strain evidence="5">JCM 17975</strain>
    </source>
</reference>
<dbReference type="SUPFAM" id="SSF55103">
    <property type="entry name" value="FAD-linked oxidases, C-terminal domain"/>
    <property type="match status" value="1"/>
</dbReference>
<dbReference type="InterPro" id="IPR016169">
    <property type="entry name" value="FAD-bd_PCMH_sub2"/>
</dbReference>
<dbReference type="EMBL" id="BAABHM010000003">
    <property type="protein sequence ID" value="GAA4688389.1"/>
    <property type="molecule type" value="Genomic_DNA"/>
</dbReference>
<evidence type="ECO:0000256" key="1">
    <source>
        <dbReference type="ARBA" id="ARBA00022630"/>
    </source>
</evidence>
<organism evidence="4 5">
    <name type="scientific">Promicromonospora umidemergens</name>
    <dbReference type="NCBI Taxonomy" id="629679"/>
    <lineage>
        <taxon>Bacteria</taxon>
        <taxon>Bacillati</taxon>
        <taxon>Actinomycetota</taxon>
        <taxon>Actinomycetes</taxon>
        <taxon>Micrococcales</taxon>
        <taxon>Promicromonosporaceae</taxon>
        <taxon>Promicromonospora</taxon>
    </lineage>
</organism>
<evidence type="ECO:0000259" key="3">
    <source>
        <dbReference type="PROSITE" id="PS51387"/>
    </source>
</evidence>
<dbReference type="InterPro" id="IPR016170">
    <property type="entry name" value="Cytok_DH_C_sf"/>
</dbReference>
<dbReference type="InterPro" id="IPR016166">
    <property type="entry name" value="FAD-bd_PCMH"/>
</dbReference>
<dbReference type="Gene3D" id="3.40.462.10">
    <property type="entry name" value="FAD-linked oxidases, C-terminal domain"/>
    <property type="match status" value="1"/>
</dbReference>
<comment type="caution">
    <text evidence="4">The sequence shown here is derived from an EMBL/GenBank/DDBJ whole genome shotgun (WGS) entry which is preliminary data.</text>
</comment>
<protein>
    <submittedName>
        <fullName evidence="4">FAD-binding oxidoreductase</fullName>
    </submittedName>
</protein>
<accession>A0ABP8WFF6</accession>